<comment type="caution">
    <text evidence="1">The sequence shown here is derived from an EMBL/GenBank/DDBJ whole genome shotgun (WGS) entry which is preliminary data.</text>
</comment>
<accession>A0A934IK53</accession>
<evidence type="ECO:0000313" key="2">
    <source>
        <dbReference type="Proteomes" id="UP000609531"/>
    </source>
</evidence>
<dbReference type="Proteomes" id="UP000609531">
    <property type="component" value="Unassembled WGS sequence"/>
</dbReference>
<protein>
    <submittedName>
        <fullName evidence="1">Uncharacterized protein</fullName>
    </submittedName>
</protein>
<dbReference type="AlphaFoldDB" id="A0A934IK53"/>
<keyword evidence="2" id="KW-1185">Reference proteome</keyword>
<gene>
    <name evidence="1" type="ORF">JCR33_12290</name>
</gene>
<dbReference type="RefSeq" id="WP_198882377.1">
    <property type="nucleotide sequence ID" value="NZ_JAEKJA010000009.1"/>
</dbReference>
<reference evidence="1" key="1">
    <citation type="submission" date="2020-12" db="EMBL/GenBank/DDBJ databases">
        <title>Bacterial taxonomy.</title>
        <authorList>
            <person name="Pan X."/>
        </authorList>
    </citation>
    <scope>NUCLEOTIDE SEQUENCE</scope>
    <source>
        <strain evidence="1">B2012</strain>
    </source>
</reference>
<dbReference type="InterPro" id="IPR027417">
    <property type="entry name" value="P-loop_NTPase"/>
</dbReference>
<proteinExistence type="predicted"/>
<sequence>MSKRLVWHVGAHKCATTSLQLALARAIPPGGDTLYIAPKDKHPIIEDLRRYVWGVQPTFDIDAIVELASSFQGNNIILSEENLIGRMPGLSFEFYPHAHRLRQIIDQLAEKYETIVLLQSREMSRFLSSCYKFRVAHGLASDYAAFLQSMRLDTFKWLNLGRVLFDGAKFEYSILPIEELKNEQAVFEFCHKAVPGINISVLPKINESAPTLLRSLSLLFSYLGRPITPVQLNMIQKHMETSGKNLRQAASLVDIDVSTDMAKLARRMSATQAGSSLDTLLAEYFSDDYERFLERYCSRAALETLG</sequence>
<dbReference type="SUPFAM" id="SSF52540">
    <property type="entry name" value="P-loop containing nucleoside triphosphate hydrolases"/>
    <property type="match status" value="1"/>
</dbReference>
<dbReference type="EMBL" id="JAEKJA010000009">
    <property type="protein sequence ID" value="MBJ3776476.1"/>
    <property type="molecule type" value="Genomic_DNA"/>
</dbReference>
<organism evidence="1 2">
    <name type="scientific">Acuticoccus mangrovi</name>
    <dbReference type="NCBI Taxonomy" id="2796142"/>
    <lineage>
        <taxon>Bacteria</taxon>
        <taxon>Pseudomonadati</taxon>
        <taxon>Pseudomonadota</taxon>
        <taxon>Alphaproteobacteria</taxon>
        <taxon>Hyphomicrobiales</taxon>
        <taxon>Amorphaceae</taxon>
        <taxon>Acuticoccus</taxon>
    </lineage>
</organism>
<name>A0A934IK53_9HYPH</name>
<evidence type="ECO:0000313" key="1">
    <source>
        <dbReference type="EMBL" id="MBJ3776476.1"/>
    </source>
</evidence>